<dbReference type="EMBL" id="LAZR01053836">
    <property type="protein sequence ID" value="KKK79866.1"/>
    <property type="molecule type" value="Genomic_DNA"/>
</dbReference>
<protein>
    <submittedName>
        <fullName evidence="1">Uncharacterized protein</fullName>
    </submittedName>
</protein>
<reference evidence="1" key="1">
    <citation type="journal article" date="2015" name="Nature">
        <title>Complex archaea that bridge the gap between prokaryotes and eukaryotes.</title>
        <authorList>
            <person name="Spang A."/>
            <person name="Saw J.H."/>
            <person name="Jorgensen S.L."/>
            <person name="Zaremba-Niedzwiedzka K."/>
            <person name="Martijn J."/>
            <person name="Lind A.E."/>
            <person name="van Eijk R."/>
            <person name="Schleper C."/>
            <person name="Guy L."/>
            <person name="Ettema T.J."/>
        </authorList>
    </citation>
    <scope>NUCLEOTIDE SEQUENCE</scope>
</reference>
<accession>A0A0F9B5R2</accession>
<comment type="caution">
    <text evidence="1">The sequence shown here is derived from an EMBL/GenBank/DDBJ whole genome shotgun (WGS) entry which is preliminary data.</text>
</comment>
<proteinExistence type="predicted"/>
<dbReference type="AlphaFoldDB" id="A0A0F9B5R2"/>
<gene>
    <name evidence="1" type="ORF">LCGC14_2829220</name>
</gene>
<organism evidence="1">
    <name type="scientific">marine sediment metagenome</name>
    <dbReference type="NCBI Taxonomy" id="412755"/>
    <lineage>
        <taxon>unclassified sequences</taxon>
        <taxon>metagenomes</taxon>
        <taxon>ecological metagenomes</taxon>
    </lineage>
</organism>
<name>A0A0F9B5R2_9ZZZZ</name>
<sequence length="46" mass="5577">MNEEICIFCKEILGSKNVYMYNKRKNYIDKCDNCTDKLERGDDMYE</sequence>
<evidence type="ECO:0000313" key="1">
    <source>
        <dbReference type="EMBL" id="KKK79866.1"/>
    </source>
</evidence>